<evidence type="ECO:0000259" key="16">
    <source>
        <dbReference type="PROSITE" id="PS50026"/>
    </source>
</evidence>
<dbReference type="Pfam" id="PF12662">
    <property type="entry name" value="cEGF"/>
    <property type="match status" value="1"/>
</dbReference>
<dbReference type="InterPro" id="IPR000152">
    <property type="entry name" value="EGF-type_Asp/Asn_hydroxyl_site"/>
</dbReference>
<dbReference type="InterPro" id="IPR049883">
    <property type="entry name" value="NOTCH1_EGF-like"/>
</dbReference>
<reference evidence="18" key="1">
    <citation type="journal article" date="2010" name="Science">
        <title>The genome of the Western clawed frog Xenopus tropicalis.</title>
        <authorList>
            <person name="Hellsten U."/>
            <person name="Harland R.M."/>
            <person name="Gilchrist M.J."/>
            <person name="Hendrix D."/>
            <person name="Jurka J."/>
            <person name="Kapitonov V."/>
            <person name="Ovcharenko I."/>
            <person name="Putnam N.H."/>
            <person name="Shu S."/>
            <person name="Taher L."/>
            <person name="Blitz I.L."/>
            <person name="Blumberg B."/>
            <person name="Dichmann D.S."/>
            <person name="Dubchak I."/>
            <person name="Amaya E."/>
            <person name="Detter J.C."/>
            <person name="Fletcher R."/>
            <person name="Gerhard D.S."/>
            <person name="Goodstein D."/>
            <person name="Graves T."/>
            <person name="Grigoriev I.V."/>
            <person name="Grimwood J."/>
            <person name="Kawashima T."/>
            <person name="Lindquist E."/>
            <person name="Lucas S.M."/>
            <person name="Mead P.E."/>
            <person name="Mitros T."/>
            <person name="Ogino H."/>
            <person name="Ohta Y."/>
            <person name="Poliakov A.V."/>
            <person name="Pollet N."/>
            <person name="Robert J."/>
            <person name="Salamov A."/>
            <person name="Sater A.K."/>
            <person name="Schmutz J."/>
            <person name="Terry A."/>
            <person name="Vize P.D."/>
            <person name="Warren W.C."/>
            <person name="Wells D."/>
            <person name="Wills A."/>
            <person name="Wilson R.K."/>
            <person name="Zimmerman L.B."/>
            <person name="Zorn A.M."/>
            <person name="Grainger R."/>
            <person name="Grammer T."/>
            <person name="Khokha M.K."/>
            <person name="Richardson P.M."/>
            <person name="Rokhsar D.S."/>
        </authorList>
    </citation>
    <scope>NUCLEOTIDE SEQUENCE [LARGE SCALE GENOMIC DNA]</scope>
    <source>
        <strain evidence="18">Nigerian</strain>
    </source>
</reference>
<dbReference type="PROSITE" id="PS50026">
    <property type="entry name" value="EGF_3"/>
    <property type="match status" value="2"/>
</dbReference>
<evidence type="ECO:0000256" key="12">
    <source>
        <dbReference type="PROSITE-ProRule" id="PRU00076"/>
    </source>
</evidence>
<keyword evidence="9 14" id="KW-0472">Membrane</keyword>
<evidence type="ECO:0008006" key="19">
    <source>
        <dbReference type="Google" id="ProtNLM"/>
    </source>
</evidence>
<sequence length="630" mass="68792">MARSSLLRFIFVFSLAFTHGGHASVQNEVLCVSKACYTVDLEKNSFADAANKCDTNGGNLVTIKSQEEAEYVTSLLSKLTSDTPHHGALKLWIGLKLNSCTDRRKTLKGFAWVTGQEDTDKIQFSNWKQEPKHTCTSARCVTMALDASSPDNYKWSDGKCGGQADGYLCEFPSIGMCKRVVLAGPGEVYYQTPFGIVSSSLELAPYGSMASVNCKQGLLQGANLICRQMDDNMFYWNESPETRSPQPMCASPEIGCKYNNGGCEQECIEDLHNGSVRCACKGGYVLAPDSLSCVLPQHCQSNPCEYKCINHPNGFNCTCPVGFVLHDNQVNCTDVDECLGQPCSHSCANTLGSFQCSCQRGFKEQGEKCIDIDECIDSPCDQDCLNTHGSYHCSCKEGYAKGGDGISCLDVDECSSSPCEVLCHNLPGGYKCSCLKGFQLASNGISCNPDNDTEGGEMVSSVPKTEHHPTQSMLPSDSFSDSPSTSGSNDSMAVTSVSLEVDLSLGNNSVDHIKSGTIGEQRLIILVSTICACGALLVLAVIIGIVYHRKKQSQKTKEEPPKATDNYGWAPEQSEYRAVNNQYRNHGLRRKICESRKHERQISLMRIIFLTRCSSMPGKKFRLSLISKKK</sequence>
<name>A0A6I8Q052_XENTR</name>
<feature type="chain" id="PRO_5030155126" description="CD93 molecule" evidence="15">
    <location>
        <begin position="24"/>
        <end position="630"/>
    </location>
</feature>
<dbReference type="AlphaFoldDB" id="A0A6I8Q052"/>
<dbReference type="InterPro" id="IPR000742">
    <property type="entry name" value="EGF"/>
</dbReference>
<dbReference type="SMART" id="SM00179">
    <property type="entry name" value="EGF_CA"/>
    <property type="match status" value="4"/>
</dbReference>
<dbReference type="PROSITE" id="PS01187">
    <property type="entry name" value="EGF_CA"/>
    <property type="match status" value="2"/>
</dbReference>
<accession>A0A6I8Q052</accession>
<dbReference type="PANTHER" id="PTHR14789:SF8">
    <property type="entry name" value="C-TYPE LECTIN DOMAIN FAMILY 14 MEMBER A PRECURSOR-RELATED"/>
    <property type="match status" value="1"/>
</dbReference>
<dbReference type="InterPro" id="IPR026823">
    <property type="entry name" value="cEGF"/>
</dbReference>
<evidence type="ECO:0000256" key="2">
    <source>
        <dbReference type="ARBA" id="ARBA00022536"/>
    </source>
</evidence>
<dbReference type="InterPro" id="IPR009030">
    <property type="entry name" value="Growth_fac_rcpt_cys_sf"/>
</dbReference>
<comment type="caution">
    <text evidence="12">Lacks conserved residue(s) required for the propagation of feature annotation.</text>
</comment>
<keyword evidence="11" id="KW-0325">Glycoprotein</keyword>
<keyword evidence="5 15" id="KW-0732">Signal</keyword>
<dbReference type="CDD" id="cd03600">
    <property type="entry name" value="CLECT_thrombomodulin_like"/>
    <property type="match status" value="1"/>
</dbReference>
<dbReference type="GO" id="GO:0016020">
    <property type="term" value="C:membrane"/>
    <property type="evidence" value="ECO:0007669"/>
    <property type="project" value="UniProtKB-SubCell"/>
</dbReference>
<dbReference type="SUPFAM" id="SSF56436">
    <property type="entry name" value="C-type lectin-like"/>
    <property type="match status" value="1"/>
</dbReference>
<evidence type="ECO:0000313" key="18">
    <source>
        <dbReference type="Ensembl" id="ENSXETP00000062082"/>
    </source>
</evidence>
<dbReference type="PANTHER" id="PTHR14789">
    <property type="entry name" value="CHONDROLECTIN VARIANT CHODLFDELTAE"/>
    <property type="match status" value="1"/>
</dbReference>
<evidence type="ECO:0000256" key="9">
    <source>
        <dbReference type="ARBA" id="ARBA00023136"/>
    </source>
</evidence>
<dbReference type="FunFam" id="2.10.25.10:FF:000005">
    <property type="entry name" value="Fibrillin 2"/>
    <property type="match status" value="1"/>
</dbReference>
<dbReference type="InterPro" id="IPR016186">
    <property type="entry name" value="C-type_lectin-like/link_sf"/>
</dbReference>
<keyword evidence="3" id="KW-0597">Phosphoprotein</keyword>
<keyword evidence="7" id="KW-0677">Repeat</keyword>
<dbReference type="InterPro" id="IPR018097">
    <property type="entry name" value="EGF_Ca-bd_CS"/>
</dbReference>
<keyword evidence="4 14" id="KW-0812">Transmembrane</keyword>
<reference evidence="18" key="2">
    <citation type="submission" date="2020-05" db="UniProtKB">
        <authorList>
            <consortium name="Ensembl"/>
        </authorList>
    </citation>
    <scope>IDENTIFICATION</scope>
</reference>
<evidence type="ECO:0000256" key="15">
    <source>
        <dbReference type="SAM" id="SignalP"/>
    </source>
</evidence>
<feature type="region of interest" description="Disordered" evidence="13">
    <location>
        <begin position="454"/>
        <end position="491"/>
    </location>
</feature>
<feature type="domain" description="EGF-like" evidence="16">
    <location>
        <begin position="410"/>
        <end position="448"/>
    </location>
</feature>
<dbReference type="PROSITE" id="PS50041">
    <property type="entry name" value="C_TYPE_LECTIN_2"/>
    <property type="match status" value="1"/>
</dbReference>
<dbReference type="GO" id="GO:0030246">
    <property type="term" value="F:carbohydrate binding"/>
    <property type="evidence" value="ECO:0007669"/>
    <property type="project" value="UniProtKB-KW"/>
</dbReference>
<keyword evidence="10" id="KW-1015">Disulfide bond</keyword>
<evidence type="ECO:0000256" key="6">
    <source>
        <dbReference type="ARBA" id="ARBA00022734"/>
    </source>
</evidence>
<feature type="domain" description="EGF-like" evidence="16">
    <location>
        <begin position="334"/>
        <end position="370"/>
    </location>
</feature>
<dbReference type="CDD" id="cd00054">
    <property type="entry name" value="EGF_CA"/>
    <property type="match status" value="3"/>
</dbReference>
<feature type="compositionally biased region" description="Low complexity" evidence="13">
    <location>
        <begin position="476"/>
        <end position="491"/>
    </location>
</feature>
<evidence type="ECO:0000256" key="5">
    <source>
        <dbReference type="ARBA" id="ARBA00022729"/>
    </source>
</evidence>
<evidence type="ECO:0000256" key="10">
    <source>
        <dbReference type="ARBA" id="ARBA00023157"/>
    </source>
</evidence>
<dbReference type="PROSITE" id="PS00010">
    <property type="entry name" value="ASX_HYDROXYL"/>
    <property type="match status" value="4"/>
</dbReference>
<dbReference type="FunFam" id="2.10.25.10:FF:000038">
    <property type="entry name" value="Fibrillin 2"/>
    <property type="match status" value="1"/>
</dbReference>
<dbReference type="Pfam" id="PF14670">
    <property type="entry name" value="FXa_inhibition"/>
    <property type="match status" value="1"/>
</dbReference>
<feature type="domain" description="C-type lectin" evidence="17">
    <location>
        <begin position="32"/>
        <end position="160"/>
    </location>
</feature>
<dbReference type="Pfam" id="PF07645">
    <property type="entry name" value="EGF_CA"/>
    <property type="match status" value="1"/>
</dbReference>
<evidence type="ECO:0000256" key="4">
    <source>
        <dbReference type="ARBA" id="ARBA00022692"/>
    </source>
</evidence>
<dbReference type="Bgee" id="ENSXETG00000032396">
    <property type="expression patterns" value="Expressed in liver and 6 other cell types or tissues"/>
</dbReference>
<dbReference type="InterPro" id="IPR001881">
    <property type="entry name" value="EGF-like_Ca-bd_dom"/>
</dbReference>
<dbReference type="InParanoid" id="A0A6I8Q052"/>
<evidence type="ECO:0000256" key="1">
    <source>
        <dbReference type="ARBA" id="ARBA00004479"/>
    </source>
</evidence>
<dbReference type="Gene3D" id="2.10.25.10">
    <property type="entry name" value="Laminin"/>
    <property type="match status" value="5"/>
</dbReference>
<dbReference type="InterPro" id="IPR001304">
    <property type="entry name" value="C-type_lectin-like"/>
</dbReference>
<keyword evidence="8 14" id="KW-1133">Transmembrane helix</keyword>
<dbReference type="GO" id="GO:0005509">
    <property type="term" value="F:calcium ion binding"/>
    <property type="evidence" value="ECO:0007669"/>
    <property type="project" value="InterPro"/>
</dbReference>
<evidence type="ECO:0000256" key="3">
    <source>
        <dbReference type="ARBA" id="ARBA00022553"/>
    </source>
</evidence>
<evidence type="ECO:0000256" key="11">
    <source>
        <dbReference type="ARBA" id="ARBA00023180"/>
    </source>
</evidence>
<keyword evidence="2 12" id="KW-0245">EGF-like domain</keyword>
<dbReference type="Gene3D" id="3.10.100.10">
    <property type="entry name" value="Mannose-Binding Protein A, subunit A"/>
    <property type="match status" value="1"/>
</dbReference>
<evidence type="ECO:0000256" key="13">
    <source>
        <dbReference type="SAM" id="MobiDB-lite"/>
    </source>
</evidence>
<dbReference type="PROSITE" id="PS01186">
    <property type="entry name" value="EGF_2"/>
    <property type="match status" value="4"/>
</dbReference>
<organism evidence="18">
    <name type="scientific">Xenopus tropicalis</name>
    <name type="common">Western clawed frog</name>
    <name type="synonym">Silurana tropicalis</name>
    <dbReference type="NCBI Taxonomy" id="8364"/>
    <lineage>
        <taxon>Eukaryota</taxon>
        <taxon>Metazoa</taxon>
        <taxon>Chordata</taxon>
        <taxon>Craniata</taxon>
        <taxon>Vertebrata</taxon>
        <taxon>Euteleostomi</taxon>
        <taxon>Amphibia</taxon>
        <taxon>Batrachia</taxon>
        <taxon>Anura</taxon>
        <taxon>Pipoidea</taxon>
        <taxon>Pipidae</taxon>
        <taxon>Xenopodinae</taxon>
        <taxon>Xenopus</taxon>
        <taxon>Silurana</taxon>
    </lineage>
</organism>
<keyword evidence="6" id="KW-0430">Lectin</keyword>
<comment type="subcellular location">
    <subcellularLocation>
        <location evidence="1">Membrane</location>
        <topology evidence="1">Single-pass type I membrane protein</topology>
    </subcellularLocation>
</comment>
<dbReference type="Pfam" id="PF00059">
    <property type="entry name" value="Lectin_C"/>
    <property type="match status" value="1"/>
</dbReference>
<protein>
    <recommendedName>
        <fullName evidence="19">CD93 molecule</fullName>
    </recommendedName>
</protein>
<evidence type="ECO:0000256" key="8">
    <source>
        <dbReference type="ARBA" id="ARBA00022989"/>
    </source>
</evidence>
<evidence type="ECO:0000256" key="14">
    <source>
        <dbReference type="SAM" id="Phobius"/>
    </source>
</evidence>
<dbReference type="SUPFAM" id="SSF57184">
    <property type="entry name" value="Growth factor receptor domain"/>
    <property type="match status" value="2"/>
</dbReference>
<feature type="transmembrane region" description="Helical" evidence="14">
    <location>
        <begin position="523"/>
        <end position="547"/>
    </location>
</feature>
<dbReference type="SMART" id="SM00181">
    <property type="entry name" value="EGF"/>
    <property type="match status" value="5"/>
</dbReference>
<dbReference type="Ensembl" id="ENSXETT00000065985">
    <property type="protein sequence ID" value="ENSXETP00000062082"/>
    <property type="gene ID" value="ENSXETG00000032396"/>
</dbReference>
<evidence type="ECO:0000256" key="7">
    <source>
        <dbReference type="ARBA" id="ARBA00022737"/>
    </source>
</evidence>
<dbReference type="InterPro" id="IPR051505">
    <property type="entry name" value="C-type_lectin_domain"/>
</dbReference>
<proteinExistence type="predicted"/>
<evidence type="ECO:0000259" key="17">
    <source>
        <dbReference type="PROSITE" id="PS50041"/>
    </source>
</evidence>
<dbReference type="SMART" id="SM00034">
    <property type="entry name" value="CLECT"/>
    <property type="match status" value="1"/>
</dbReference>
<dbReference type="GeneTree" id="ENSGT00940000156996"/>
<feature type="signal peptide" evidence="15">
    <location>
        <begin position="1"/>
        <end position="23"/>
    </location>
</feature>
<dbReference type="InterPro" id="IPR016187">
    <property type="entry name" value="CTDL_fold"/>
</dbReference>